<name>A0AA48H6V1_9BACT</name>
<dbReference type="KEGG" id="msil:METEAL_20770"/>
<proteinExistence type="predicted"/>
<dbReference type="Proteomes" id="UP001238179">
    <property type="component" value="Chromosome"/>
</dbReference>
<accession>A0AA48H6V1</accession>
<keyword evidence="2" id="KW-1185">Reference proteome</keyword>
<dbReference type="AlphaFoldDB" id="A0AA48H6V1"/>
<evidence type="ECO:0000313" key="2">
    <source>
        <dbReference type="Proteomes" id="UP001238179"/>
    </source>
</evidence>
<dbReference type="EMBL" id="AP027080">
    <property type="protein sequence ID" value="BDU72903.1"/>
    <property type="molecule type" value="Genomic_DNA"/>
</dbReference>
<gene>
    <name evidence="1" type="ORF">METEAL_20770</name>
</gene>
<reference evidence="2" key="1">
    <citation type="journal article" date="2023" name="Int. J. Syst. Evol. Microbiol.">
        <title>Mesoterricola silvestris gen. nov., sp. nov., Mesoterricola sediminis sp. nov., Geothrix oryzae sp. nov., Geothrix edaphica sp. nov., Geothrix rubra sp. nov., and Geothrix limicola sp. nov., six novel members of Acidobacteriota isolated from soils.</title>
        <authorList>
            <person name="Itoh H."/>
            <person name="Sugisawa Y."/>
            <person name="Mise K."/>
            <person name="Xu Z."/>
            <person name="Kuniyasu M."/>
            <person name="Ushijima N."/>
            <person name="Kawano K."/>
            <person name="Kobayashi E."/>
            <person name="Shiratori Y."/>
            <person name="Masuda Y."/>
            <person name="Senoo K."/>
        </authorList>
    </citation>
    <scope>NUCLEOTIDE SEQUENCE [LARGE SCALE GENOMIC DNA]</scope>
    <source>
        <strain evidence="2">W79</strain>
    </source>
</reference>
<organism evidence="1 2">
    <name type="scientific">Mesoterricola silvestris</name>
    <dbReference type="NCBI Taxonomy" id="2927979"/>
    <lineage>
        <taxon>Bacteria</taxon>
        <taxon>Pseudomonadati</taxon>
        <taxon>Acidobacteriota</taxon>
        <taxon>Holophagae</taxon>
        <taxon>Holophagales</taxon>
        <taxon>Holophagaceae</taxon>
        <taxon>Mesoterricola</taxon>
    </lineage>
</organism>
<evidence type="ECO:0000313" key="1">
    <source>
        <dbReference type="EMBL" id="BDU72903.1"/>
    </source>
</evidence>
<sequence length="189" mass="19350">MSERTPKKSLYLPAPGDGEENGNYWFDQVNENFRKLDNDLDDLPIATSEVLGGVKIGDGISVDAEGRISVAGGSGPGTGGNDFYDITCSCPGYPAEGQMLLVLVAVRAFTLAAAGHRASALTLPSLAAPFICRKNGTAIGTITLGTSGAVTLTGWSATAFAVGDVLTVESPATLDLTLQDVGITLLGSA</sequence>
<protein>
    <submittedName>
        <fullName evidence="1">Uncharacterized protein</fullName>
    </submittedName>
</protein>
<dbReference type="RefSeq" id="WP_316415815.1">
    <property type="nucleotide sequence ID" value="NZ_AP027080.1"/>
</dbReference>